<dbReference type="AlphaFoldDB" id="A0AAW2JEL7"/>
<gene>
    <name evidence="1" type="ORF">Sradi_6995300</name>
</gene>
<protein>
    <submittedName>
        <fullName evidence="1">Uncharacterized protein</fullName>
    </submittedName>
</protein>
<reference evidence="1" key="1">
    <citation type="submission" date="2020-06" db="EMBL/GenBank/DDBJ databases">
        <authorList>
            <person name="Li T."/>
            <person name="Hu X."/>
            <person name="Zhang T."/>
            <person name="Song X."/>
            <person name="Zhang H."/>
            <person name="Dai N."/>
            <person name="Sheng W."/>
            <person name="Hou X."/>
            <person name="Wei L."/>
        </authorList>
    </citation>
    <scope>NUCLEOTIDE SEQUENCE</scope>
    <source>
        <strain evidence="1">G02</strain>
        <tissue evidence="1">Leaf</tissue>
    </source>
</reference>
<comment type="caution">
    <text evidence="1">The sequence shown here is derived from an EMBL/GenBank/DDBJ whole genome shotgun (WGS) entry which is preliminary data.</text>
</comment>
<name>A0AAW2JEL7_SESRA</name>
<accession>A0AAW2JEL7</accession>
<evidence type="ECO:0000313" key="1">
    <source>
        <dbReference type="EMBL" id="KAL0292278.1"/>
    </source>
</evidence>
<proteinExistence type="predicted"/>
<reference evidence="1" key="2">
    <citation type="journal article" date="2024" name="Plant">
        <title>Genomic evolution and insights into agronomic trait innovations of Sesamum species.</title>
        <authorList>
            <person name="Miao H."/>
            <person name="Wang L."/>
            <person name="Qu L."/>
            <person name="Liu H."/>
            <person name="Sun Y."/>
            <person name="Le M."/>
            <person name="Wang Q."/>
            <person name="Wei S."/>
            <person name="Zheng Y."/>
            <person name="Lin W."/>
            <person name="Duan Y."/>
            <person name="Cao H."/>
            <person name="Xiong S."/>
            <person name="Wang X."/>
            <person name="Wei L."/>
            <person name="Li C."/>
            <person name="Ma Q."/>
            <person name="Ju M."/>
            <person name="Zhao R."/>
            <person name="Li G."/>
            <person name="Mu C."/>
            <person name="Tian Q."/>
            <person name="Mei H."/>
            <person name="Zhang T."/>
            <person name="Gao T."/>
            <person name="Zhang H."/>
        </authorList>
    </citation>
    <scope>NUCLEOTIDE SEQUENCE</scope>
    <source>
        <strain evidence="1">G02</strain>
    </source>
</reference>
<dbReference type="EMBL" id="JACGWJ010000446">
    <property type="protein sequence ID" value="KAL0292278.1"/>
    <property type="molecule type" value="Genomic_DNA"/>
</dbReference>
<organism evidence="1">
    <name type="scientific">Sesamum radiatum</name>
    <name type="common">Black benniseed</name>
    <dbReference type="NCBI Taxonomy" id="300843"/>
    <lineage>
        <taxon>Eukaryota</taxon>
        <taxon>Viridiplantae</taxon>
        <taxon>Streptophyta</taxon>
        <taxon>Embryophyta</taxon>
        <taxon>Tracheophyta</taxon>
        <taxon>Spermatophyta</taxon>
        <taxon>Magnoliopsida</taxon>
        <taxon>eudicotyledons</taxon>
        <taxon>Gunneridae</taxon>
        <taxon>Pentapetalae</taxon>
        <taxon>asterids</taxon>
        <taxon>lamiids</taxon>
        <taxon>Lamiales</taxon>
        <taxon>Pedaliaceae</taxon>
        <taxon>Sesamum</taxon>
    </lineage>
</organism>
<sequence length="98" mass="11611">MEWKASSFRFQHMWAKQLGYLEVMRQNWQYLTLGSGMVRLQQKLIRLKHCLKDWNKIVFGNVVDRVVAAERNLQDADEVYDLDLVTARLWSGIGVRQN</sequence>